<evidence type="ECO:0000313" key="1">
    <source>
        <dbReference type="EMBL" id="CAG8462713.1"/>
    </source>
</evidence>
<keyword evidence="2" id="KW-1185">Reference proteome</keyword>
<name>A0ACA9KAN6_9GLOM</name>
<protein>
    <submittedName>
        <fullName evidence="1">1079_t:CDS:1</fullName>
    </submittedName>
</protein>
<reference evidence="1" key="1">
    <citation type="submission" date="2021-06" db="EMBL/GenBank/DDBJ databases">
        <authorList>
            <person name="Kallberg Y."/>
            <person name="Tangrot J."/>
            <person name="Rosling A."/>
        </authorList>
    </citation>
    <scope>NUCLEOTIDE SEQUENCE</scope>
    <source>
        <strain evidence="1">28 12/20/2015</strain>
    </source>
</reference>
<evidence type="ECO:0000313" key="2">
    <source>
        <dbReference type="Proteomes" id="UP000789366"/>
    </source>
</evidence>
<accession>A0ACA9KAN6</accession>
<proteinExistence type="predicted"/>
<gene>
    <name evidence="1" type="ORF">SPELUC_LOCUS1333</name>
</gene>
<organism evidence="1 2">
    <name type="scientific">Cetraspora pellucida</name>
    <dbReference type="NCBI Taxonomy" id="1433469"/>
    <lineage>
        <taxon>Eukaryota</taxon>
        <taxon>Fungi</taxon>
        <taxon>Fungi incertae sedis</taxon>
        <taxon>Mucoromycota</taxon>
        <taxon>Glomeromycotina</taxon>
        <taxon>Glomeromycetes</taxon>
        <taxon>Diversisporales</taxon>
        <taxon>Gigasporaceae</taxon>
        <taxon>Cetraspora</taxon>
    </lineage>
</organism>
<dbReference type="Proteomes" id="UP000789366">
    <property type="component" value="Unassembled WGS sequence"/>
</dbReference>
<sequence length="116" mass="13034">MWISISLVFTTVFTTTLCNISVLGVWKIIGTLQKEVTTFDIMTRTRACALVPKKQKMASTEREKNEAKHAKIHNTRSATRGSENENLNPMINQENAKLSDSCSKETLNDATRCNNN</sequence>
<dbReference type="EMBL" id="CAJVPW010000691">
    <property type="protein sequence ID" value="CAG8462713.1"/>
    <property type="molecule type" value="Genomic_DNA"/>
</dbReference>
<comment type="caution">
    <text evidence="1">The sequence shown here is derived from an EMBL/GenBank/DDBJ whole genome shotgun (WGS) entry which is preliminary data.</text>
</comment>